<evidence type="ECO:0000256" key="8">
    <source>
        <dbReference type="ARBA" id="ARBA00023118"/>
    </source>
</evidence>
<evidence type="ECO:0000256" key="5">
    <source>
        <dbReference type="ARBA" id="ARBA00022759"/>
    </source>
</evidence>
<keyword evidence="5 9" id="KW-0255">Endonuclease</keyword>
<proteinExistence type="inferred from homology"/>
<sequence length="94" mass="10876">MAYTLLVSYDIGDDDRRAEISDLLASHGARVQYSVFEVTLPTKKTIQQLRSALRKLIDRDEDQVRLYPLPATTLNELVILGNRRLEERADFWIV</sequence>
<keyword evidence="7 9" id="KW-0460">Magnesium</keyword>
<comment type="cofactor">
    <cofactor evidence="1 9">
        <name>Mg(2+)</name>
        <dbReference type="ChEBI" id="CHEBI:18420"/>
    </cofactor>
</comment>
<comment type="caution">
    <text evidence="11">The sequence shown here is derived from an EMBL/GenBank/DDBJ whole genome shotgun (WGS) entry which is preliminary data.</text>
</comment>
<evidence type="ECO:0000256" key="4">
    <source>
        <dbReference type="ARBA" id="ARBA00022723"/>
    </source>
</evidence>
<dbReference type="Proteomes" id="UP001333996">
    <property type="component" value="Unassembled WGS sequence"/>
</dbReference>
<dbReference type="PANTHER" id="PTHR34405:SF3">
    <property type="entry name" value="CRISPR-ASSOCIATED ENDORIBONUCLEASE CAS2 3"/>
    <property type="match status" value="1"/>
</dbReference>
<dbReference type="EMBL" id="JAYWVC010000111">
    <property type="protein sequence ID" value="MED7825492.1"/>
    <property type="molecule type" value="Genomic_DNA"/>
</dbReference>
<feature type="binding site" evidence="9">
    <location>
        <position position="10"/>
    </location>
    <ligand>
        <name>Mg(2+)</name>
        <dbReference type="ChEBI" id="CHEBI:18420"/>
        <note>catalytic</note>
    </ligand>
</feature>
<dbReference type="HAMAP" id="MF_01471">
    <property type="entry name" value="Cas2"/>
    <property type="match status" value="1"/>
</dbReference>
<dbReference type="NCBIfam" id="TIGR01573">
    <property type="entry name" value="cas2"/>
    <property type="match status" value="1"/>
</dbReference>
<name>A0ABU7FN14_9ACTN</name>
<keyword evidence="3 9" id="KW-0540">Nuclease</keyword>
<evidence type="ECO:0000256" key="1">
    <source>
        <dbReference type="ARBA" id="ARBA00001946"/>
    </source>
</evidence>
<dbReference type="PIRSF" id="PIRSF032582">
    <property type="entry name" value="Cas2"/>
    <property type="match status" value="1"/>
</dbReference>
<evidence type="ECO:0000256" key="10">
    <source>
        <dbReference type="PIRNR" id="PIRNR032582"/>
    </source>
</evidence>
<protein>
    <recommendedName>
        <fullName evidence="9">CRISPR-associated endoribonuclease Cas2</fullName>
        <ecNumber evidence="9">3.1.-.-</ecNumber>
    </recommendedName>
</protein>
<keyword evidence="6 9" id="KW-0378">Hydrolase</keyword>
<dbReference type="RefSeq" id="WP_329509903.1">
    <property type="nucleotide sequence ID" value="NZ_BAAAYZ010000200.1"/>
</dbReference>
<evidence type="ECO:0000313" key="12">
    <source>
        <dbReference type="Proteomes" id="UP001333996"/>
    </source>
</evidence>
<reference evidence="11" key="1">
    <citation type="submission" date="2024-01" db="EMBL/GenBank/DDBJ databases">
        <title>First draft genome sequence data of TA4-1, the type strain of Gram-positive actinobacterium Streptomyces chiangmaiensis.</title>
        <authorList>
            <person name="Yasawong M."/>
            <person name="Nantapong N."/>
        </authorList>
    </citation>
    <scope>NUCLEOTIDE SEQUENCE</scope>
    <source>
        <strain evidence="11">TA4-1</strain>
    </source>
</reference>
<evidence type="ECO:0000256" key="2">
    <source>
        <dbReference type="ARBA" id="ARBA00009959"/>
    </source>
</evidence>
<keyword evidence="8 9" id="KW-0051">Antiviral defense</keyword>
<evidence type="ECO:0000256" key="3">
    <source>
        <dbReference type="ARBA" id="ARBA00022722"/>
    </source>
</evidence>
<dbReference type="Gene3D" id="3.30.70.240">
    <property type="match status" value="1"/>
</dbReference>
<dbReference type="CDD" id="cd09725">
    <property type="entry name" value="Cas2_I_II_III"/>
    <property type="match status" value="1"/>
</dbReference>
<keyword evidence="12" id="KW-1185">Reference proteome</keyword>
<evidence type="ECO:0000256" key="6">
    <source>
        <dbReference type="ARBA" id="ARBA00022801"/>
    </source>
</evidence>
<dbReference type="InterPro" id="IPR019199">
    <property type="entry name" value="Virulence_VapD/CRISPR_Cas2"/>
</dbReference>
<evidence type="ECO:0000313" key="11">
    <source>
        <dbReference type="EMBL" id="MED7825492.1"/>
    </source>
</evidence>
<evidence type="ECO:0000256" key="9">
    <source>
        <dbReference type="HAMAP-Rule" id="MF_01471"/>
    </source>
</evidence>
<organism evidence="11 12">
    <name type="scientific">Streptomyces chiangmaiensis</name>
    <dbReference type="NCBI Taxonomy" id="766497"/>
    <lineage>
        <taxon>Bacteria</taxon>
        <taxon>Bacillati</taxon>
        <taxon>Actinomycetota</taxon>
        <taxon>Actinomycetes</taxon>
        <taxon>Kitasatosporales</taxon>
        <taxon>Streptomycetaceae</taxon>
        <taxon>Streptomyces</taxon>
    </lineage>
</organism>
<dbReference type="GO" id="GO:0004519">
    <property type="term" value="F:endonuclease activity"/>
    <property type="evidence" value="ECO:0007669"/>
    <property type="project" value="UniProtKB-KW"/>
</dbReference>
<keyword evidence="4 9" id="KW-0479">Metal-binding</keyword>
<dbReference type="Pfam" id="PF09827">
    <property type="entry name" value="CRISPR_Cas2"/>
    <property type="match status" value="1"/>
</dbReference>
<gene>
    <name evidence="9 11" type="primary">cas2</name>
    <name evidence="11" type="ORF">VXC91_26800</name>
</gene>
<comment type="function">
    <text evidence="9">CRISPR (clustered regularly interspaced short palindromic repeat), is an adaptive immune system that provides protection against mobile genetic elements (viruses, transposable elements and conjugative plasmids). CRISPR clusters contain sequences complementary to antecedent mobile elements and target invading nucleic acids. CRISPR clusters are transcribed and processed into CRISPR RNA (crRNA). Functions as a ssRNA-specific endoribonuclease. Involved in the integration of spacer DNA into the CRISPR cassette.</text>
</comment>
<dbReference type="SUPFAM" id="SSF143430">
    <property type="entry name" value="TTP0101/SSO1404-like"/>
    <property type="match status" value="1"/>
</dbReference>
<comment type="subunit">
    <text evidence="9">Homodimer, forms a heterotetramer with a Cas1 homodimer.</text>
</comment>
<dbReference type="EC" id="3.1.-.-" evidence="9"/>
<dbReference type="PANTHER" id="PTHR34405">
    <property type="entry name" value="CRISPR-ASSOCIATED ENDORIBONUCLEASE CAS2"/>
    <property type="match status" value="1"/>
</dbReference>
<comment type="similarity">
    <text evidence="2 9 10">Belongs to the CRISPR-associated endoribonuclease Cas2 protein family.</text>
</comment>
<accession>A0ABU7FN14</accession>
<dbReference type="InterPro" id="IPR021127">
    <property type="entry name" value="CRISPR_associated_Cas2"/>
</dbReference>
<evidence type="ECO:0000256" key="7">
    <source>
        <dbReference type="ARBA" id="ARBA00022842"/>
    </source>
</evidence>